<dbReference type="STRING" id="230819.A0A5C3KZF1"/>
<feature type="compositionally biased region" description="Acidic residues" evidence="1">
    <location>
        <begin position="624"/>
        <end position="637"/>
    </location>
</feature>
<evidence type="ECO:0000256" key="1">
    <source>
        <dbReference type="SAM" id="MobiDB-lite"/>
    </source>
</evidence>
<reference evidence="2 3" key="1">
    <citation type="journal article" date="2019" name="Nat. Ecol. Evol.">
        <title>Megaphylogeny resolves global patterns of mushroom evolution.</title>
        <authorList>
            <person name="Varga T."/>
            <person name="Krizsan K."/>
            <person name="Foldi C."/>
            <person name="Dima B."/>
            <person name="Sanchez-Garcia M."/>
            <person name="Sanchez-Ramirez S."/>
            <person name="Szollosi G.J."/>
            <person name="Szarkandi J.G."/>
            <person name="Papp V."/>
            <person name="Albert L."/>
            <person name="Andreopoulos W."/>
            <person name="Angelini C."/>
            <person name="Antonin V."/>
            <person name="Barry K.W."/>
            <person name="Bougher N.L."/>
            <person name="Buchanan P."/>
            <person name="Buyck B."/>
            <person name="Bense V."/>
            <person name="Catcheside P."/>
            <person name="Chovatia M."/>
            <person name="Cooper J."/>
            <person name="Damon W."/>
            <person name="Desjardin D."/>
            <person name="Finy P."/>
            <person name="Geml J."/>
            <person name="Haridas S."/>
            <person name="Hughes K."/>
            <person name="Justo A."/>
            <person name="Karasinski D."/>
            <person name="Kautmanova I."/>
            <person name="Kiss B."/>
            <person name="Kocsube S."/>
            <person name="Kotiranta H."/>
            <person name="LaButti K.M."/>
            <person name="Lechner B.E."/>
            <person name="Liimatainen K."/>
            <person name="Lipzen A."/>
            <person name="Lukacs Z."/>
            <person name="Mihaltcheva S."/>
            <person name="Morgado L.N."/>
            <person name="Niskanen T."/>
            <person name="Noordeloos M.E."/>
            <person name="Ohm R.A."/>
            <person name="Ortiz-Santana B."/>
            <person name="Ovrebo C."/>
            <person name="Racz N."/>
            <person name="Riley R."/>
            <person name="Savchenko A."/>
            <person name="Shiryaev A."/>
            <person name="Soop K."/>
            <person name="Spirin V."/>
            <person name="Szebenyi C."/>
            <person name="Tomsovsky M."/>
            <person name="Tulloss R.E."/>
            <person name="Uehling J."/>
            <person name="Grigoriev I.V."/>
            <person name="Vagvolgyi C."/>
            <person name="Papp T."/>
            <person name="Martin F.M."/>
            <person name="Miettinen O."/>
            <person name="Hibbett D.S."/>
            <person name="Nagy L.G."/>
        </authorList>
    </citation>
    <scope>NUCLEOTIDE SEQUENCE [LARGE SCALE GENOMIC DNA]</scope>
    <source>
        <strain evidence="2 3">CBS 121175</strain>
    </source>
</reference>
<proteinExistence type="predicted"/>
<feature type="compositionally biased region" description="Acidic residues" evidence="1">
    <location>
        <begin position="585"/>
        <end position="602"/>
    </location>
</feature>
<dbReference type="OrthoDB" id="3183767at2759"/>
<dbReference type="Proteomes" id="UP000307440">
    <property type="component" value="Unassembled WGS sequence"/>
</dbReference>
<feature type="region of interest" description="Disordered" evidence="1">
    <location>
        <begin position="585"/>
        <end position="653"/>
    </location>
</feature>
<name>A0A5C3KZF1_COPMA</name>
<protein>
    <submittedName>
        <fullName evidence="2">Uncharacterized protein</fullName>
    </submittedName>
</protein>
<feature type="compositionally biased region" description="Polar residues" evidence="1">
    <location>
        <begin position="606"/>
        <end position="615"/>
    </location>
</feature>
<evidence type="ECO:0000313" key="3">
    <source>
        <dbReference type="Proteomes" id="UP000307440"/>
    </source>
</evidence>
<dbReference type="AlphaFoldDB" id="A0A5C3KZF1"/>
<feature type="region of interest" description="Disordered" evidence="1">
    <location>
        <begin position="188"/>
        <end position="223"/>
    </location>
</feature>
<accession>A0A5C3KZF1</accession>
<keyword evidence="3" id="KW-1185">Reference proteome</keyword>
<evidence type="ECO:0000313" key="2">
    <source>
        <dbReference type="EMBL" id="TFK21308.1"/>
    </source>
</evidence>
<dbReference type="EMBL" id="ML210272">
    <property type="protein sequence ID" value="TFK21308.1"/>
    <property type="molecule type" value="Genomic_DNA"/>
</dbReference>
<gene>
    <name evidence="2" type="ORF">FA15DRAFT_707349</name>
</gene>
<sequence>MFHNVSAPQNVLATKLRPFGFDIFGVFISDILHEFELSVFKALFTHLLRILQELNPLAAHELDKRYRYTPVFGIDTIRRFKANMSEAKQLAARDFEDMLQCAIAVFEGLLPHPHNGRVLKMLFSLAHWHALAKLRLHTDETLALLKEWTAILGADVRYFKATMCEEVKTYELKKEYAARMKRAASKAKAAATGATAGKRKGKAKESEPQAGMSAIPEGALPGVSGKKPKEFSLEMYMFHALGDVASSIGWSGTTDSSDRSIFPKGDYVRTSHKDVPKQLAKIQMRQKRIGRFIKLSRPSVLEGPAPPPGSQVPYFVGISQHLPVHLVAFIPRHRGDPAIRDFQVKLRSHLLRCVQEYHRKESLELLWSPRLREAGLSENPLHCIFFHNSRLYRHKIFRINYTTYDVCQAQDLINLDTPRRDVMVLNGNYQAPSPGSPTTGHPYLYARVLAVLHANMVYSGKYLLNLEKHRFDFLWVRWFQPVNDMQNTWSSKKLDTVEFLPLDDPNGFGFLDLQDVVCACHLIPRFFLGMARKETDKDRSNCTRDSKDWKEYCVNWQVIGVSSYNWGMAVGHIYSHGAHNPEIQDIQDDSGESAIGSEDERDYETTAKSIGSGTINNNNNAPSEDSEDGDSEEDDILIPESKEEFGQDEVLFG</sequence>
<organism evidence="2 3">
    <name type="scientific">Coprinopsis marcescibilis</name>
    <name type="common">Agaric fungus</name>
    <name type="synonym">Psathyrella marcescibilis</name>
    <dbReference type="NCBI Taxonomy" id="230819"/>
    <lineage>
        <taxon>Eukaryota</taxon>
        <taxon>Fungi</taxon>
        <taxon>Dikarya</taxon>
        <taxon>Basidiomycota</taxon>
        <taxon>Agaricomycotina</taxon>
        <taxon>Agaricomycetes</taxon>
        <taxon>Agaricomycetidae</taxon>
        <taxon>Agaricales</taxon>
        <taxon>Agaricineae</taxon>
        <taxon>Psathyrellaceae</taxon>
        <taxon>Coprinopsis</taxon>
    </lineage>
</organism>